<dbReference type="OrthoDB" id="8567247at2759"/>
<reference evidence="12" key="2">
    <citation type="submission" date="2025-09" db="UniProtKB">
        <authorList>
            <consortium name="Ensembl"/>
        </authorList>
    </citation>
    <scope>IDENTIFICATION</scope>
</reference>
<dbReference type="PANTHER" id="PTHR21007">
    <property type="entry name" value="LIVER EXPRESSED ANTIMICROBIAL PEPTIDE 2"/>
    <property type="match status" value="1"/>
</dbReference>
<evidence type="ECO:0000256" key="5">
    <source>
        <dbReference type="ARBA" id="ARBA00022525"/>
    </source>
</evidence>
<proteinExistence type="inferred from homology"/>
<dbReference type="PANTHER" id="PTHR21007:SF1">
    <property type="entry name" value="LIVER-EXPRESSED ANTIMICROBIAL PEPTIDE 2"/>
    <property type="match status" value="1"/>
</dbReference>
<evidence type="ECO:0000256" key="9">
    <source>
        <dbReference type="ARBA" id="ARBA00023022"/>
    </source>
</evidence>
<keyword evidence="9" id="KW-0044">Antibiotic</keyword>
<dbReference type="Proteomes" id="UP000264820">
    <property type="component" value="Unplaced"/>
</dbReference>
<keyword evidence="6" id="KW-0929">Antimicrobial</keyword>
<dbReference type="Pfam" id="PF07359">
    <property type="entry name" value="LEAP-2"/>
    <property type="match status" value="1"/>
</dbReference>
<comment type="function">
    <text evidence="1">Has an antimicrobial activity.</text>
</comment>
<comment type="similarity">
    <text evidence="3">Belongs to the LEAP2 family.</text>
</comment>
<dbReference type="SMR" id="A0A3Q3D4A4"/>
<dbReference type="GO" id="GO:0042742">
    <property type="term" value="P:defense response to bacterium"/>
    <property type="evidence" value="ECO:0007669"/>
    <property type="project" value="UniProtKB-KW"/>
</dbReference>
<reference evidence="12" key="1">
    <citation type="submission" date="2025-08" db="UniProtKB">
        <authorList>
            <consortium name="Ensembl"/>
        </authorList>
    </citation>
    <scope>IDENTIFICATION</scope>
</reference>
<accession>A0A3Q3D4A4</accession>
<evidence type="ECO:0000256" key="6">
    <source>
        <dbReference type="ARBA" id="ARBA00022529"/>
    </source>
</evidence>
<evidence type="ECO:0000256" key="4">
    <source>
        <dbReference type="ARBA" id="ARBA00020494"/>
    </source>
</evidence>
<evidence type="ECO:0000256" key="11">
    <source>
        <dbReference type="SAM" id="SignalP"/>
    </source>
</evidence>
<dbReference type="AlphaFoldDB" id="A0A3Q3D4A4"/>
<evidence type="ECO:0000256" key="10">
    <source>
        <dbReference type="ARBA" id="ARBA00023157"/>
    </source>
</evidence>
<feature type="chain" id="PRO_5018705531" description="Liver-expressed antimicrobial peptide 2" evidence="11">
    <location>
        <begin position="26"/>
        <end position="79"/>
    </location>
</feature>
<organism evidence="12 13">
    <name type="scientific">Hippocampus comes</name>
    <name type="common">Tiger tail seahorse</name>
    <dbReference type="NCBI Taxonomy" id="109280"/>
    <lineage>
        <taxon>Eukaryota</taxon>
        <taxon>Metazoa</taxon>
        <taxon>Chordata</taxon>
        <taxon>Craniata</taxon>
        <taxon>Vertebrata</taxon>
        <taxon>Euteleostomi</taxon>
        <taxon>Actinopterygii</taxon>
        <taxon>Neopterygii</taxon>
        <taxon>Teleostei</taxon>
        <taxon>Neoteleostei</taxon>
        <taxon>Acanthomorphata</taxon>
        <taxon>Syngnathiaria</taxon>
        <taxon>Syngnathiformes</taxon>
        <taxon>Syngnathoidei</taxon>
        <taxon>Syngnathidae</taxon>
        <taxon>Hippocampus</taxon>
    </lineage>
</organism>
<dbReference type="RefSeq" id="XP_019727611.1">
    <property type="nucleotide sequence ID" value="XM_019872052.1"/>
</dbReference>
<evidence type="ECO:0000256" key="1">
    <source>
        <dbReference type="ARBA" id="ARBA00002585"/>
    </source>
</evidence>
<feature type="signal peptide" evidence="11">
    <location>
        <begin position="1"/>
        <end position="25"/>
    </location>
</feature>
<dbReference type="OMA" id="YCRRNIC"/>
<dbReference type="GeneTree" id="ENSGT01030000235124"/>
<dbReference type="GeneID" id="109517104"/>
<evidence type="ECO:0000256" key="7">
    <source>
        <dbReference type="ARBA" id="ARBA00022685"/>
    </source>
</evidence>
<dbReference type="Ensembl" id="ENSHCOT00000010685.1">
    <property type="protein sequence ID" value="ENSHCOP00000002279.1"/>
    <property type="gene ID" value="ENSHCOG00000003379.1"/>
</dbReference>
<evidence type="ECO:0000256" key="8">
    <source>
        <dbReference type="ARBA" id="ARBA00022729"/>
    </source>
</evidence>
<dbReference type="KEGG" id="hcq:109517104"/>
<evidence type="ECO:0000313" key="12">
    <source>
        <dbReference type="Ensembl" id="ENSHCOP00000002279.1"/>
    </source>
</evidence>
<keyword evidence="7" id="KW-0165">Cleavage on pair of basic residues</keyword>
<dbReference type="InterPro" id="IPR009955">
    <property type="entry name" value="LEAP-2"/>
</dbReference>
<evidence type="ECO:0000256" key="3">
    <source>
        <dbReference type="ARBA" id="ARBA00008047"/>
    </source>
</evidence>
<keyword evidence="13" id="KW-1185">Reference proteome</keyword>
<name>A0A3Q3D4A4_HIPCM</name>
<comment type="subcellular location">
    <subcellularLocation>
        <location evidence="2">Secreted</location>
    </subcellularLocation>
</comment>
<dbReference type="Gene3D" id="4.10.40.50">
    <property type="match status" value="1"/>
</dbReference>
<protein>
    <recommendedName>
        <fullName evidence="4">Liver-expressed antimicrobial peptide 2</fullName>
    </recommendedName>
</protein>
<dbReference type="GO" id="GO:0005576">
    <property type="term" value="C:extracellular region"/>
    <property type="evidence" value="ECO:0007669"/>
    <property type="project" value="UniProtKB-SubCell"/>
</dbReference>
<sequence length="79" mass="9243">MRALVQKVAVLSLLMALLCRTQVDSAPVPEDWTGLVHRTKRSLLWRWNSMKPVGDSCRDHMECATKYCRRNICSFWKFT</sequence>
<dbReference type="GO" id="GO:0061844">
    <property type="term" value="P:antimicrobial humoral immune response mediated by antimicrobial peptide"/>
    <property type="evidence" value="ECO:0007669"/>
    <property type="project" value="TreeGrafter"/>
</dbReference>
<evidence type="ECO:0000313" key="13">
    <source>
        <dbReference type="Proteomes" id="UP000264820"/>
    </source>
</evidence>
<keyword evidence="5" id="KW-0964">Secreted</keyword>
<keyword evidence="8 11" id="KW-0732">Signal</keyword>
<evidence type="ECO:0000256" key="2">
    <source>
        <dbReference type="ARBA" id="ARBA00004613"/>
    </source>
</evidence>
<keyword evidence="10" id="KW-1015">Disulfide bond</keyword>